<dbReference type="GO" id="GO:0008173">
    <property type="term" value="F:RNA methyltransferase activity"/>
    <property type="evidence" value="ECO:0007669"/>
    <property type="project" value="InterPro"/>
</dbReference>
<proteinExistence type="inferred from homology"/>
<dbReference type="InterPro" id="IPR023267">
    <property type="entry name" value="RCMT"/>
</dbReference>
<feature type="binding site" evidence="5">
    <location>
        <begin position="254"/>
        <end position="260"/>
    </location>
    <ligand>
        <name>S-adenosyl-L-methionine</name>
        <dbReference type="ChEBI" id="CHEBI:59789"/>
    </ligand>
</feature>
<feature type="binding site" evidence="5">
    <location>
        <position position="346"/>
    </location>
    <ligand>
        <name>S-adenosyl-L-methionine</name>
        <dbReference type="ChEBI" id="CHEBI:59789"/>
    </ligand>
</feature>
<dbReference type="InterPro" id="IPR049560">
    <property type="entry name" value="MeTrfase_RsmB-F_NOP2_cat"/>
</dbReference>
<evidence type="ECO:0000256" key="3">
    <source>
        <dbReference type="ARBA" id="ARBA00022691"/>
    </source>
</evidence>
<name>A0A564Y9B2_HYMDI</name>
<evidence type="ECO:0000313" key="7">
    <source>
        <dbReference type="EMBL" id="VUZ43885.1"/>
    </source>
</evidence>
<keyword evidence="4 5" id="KW-0694">RNA-binding</keyword>
<dbReference type="PANTHER" id="PTHR22807:SF4">
    <property type="entry name" value="28S RRNA (CYTOSINE-C(5))-METHYLTRANSFERASE"/>
    <property type="match status" value="1"/>
</dbReference>
<comment type="similarity">
    <text evidence="5">Belongs to the class I-like SAM-binding methyltransferase superfamily. RsmB/NOP family.</text>
</comment>
<organism evidence="7 8">
    <name type="scientific">Hymenolepis diminuta</name>
    <name type="common">Rat tapeworm</name>
    <dbReference type="NCBI Taxonomy" id="6216"/>
    <lineage>
        <taxon>Eukaryota</taxon>
        <taxon>Metazoa</taxon>
        <taxon>Spiralia</taxon>
        <taxon>Lophotrochozoa</taxon>
        <taxon>Platyhelminthes</taxon>
        <taxon>Cestoda</taxon>
        <taxon>Eucestoda</taxon>
        <taxon>Cyclophyllidea</taxon>
        <taxon>Hymenolepididae</taxon>
        <taxon>Hymenolepis</taxon>
    </lineage>
</organism>
<accession>A0A564Y9B2</accession>
<evidence type="ECO:0000256" key="4">
    <source>
        <dbReference type="ARBA" id="ARBA00022884"/>
    </source>
</evidence>
<dbReference type="GO" id="GO:0005730">
    <property type="term" value="C:nucleolus"/>
    <property type="evidence" value="ECO:0007669"/>
    <property type="project" value="TreeGrafter"/>
</dbReference>
<dbReference type="PRINTS" id="PR02008">
    <property type="entry name" value="RCMTFAMILY"/>
</dbReference>
<feature type="active site" description="Nucleophile" evidence="5">
    <location>
        <position position="402"/>
    </location>
</feature>
<dbReference type="EMBL" id="CABIJS010000122">
    <property type="protein sequence ID" value="VUZ43885.1"/>
    <property type="molecule type" value="Genomic_DNA"/>
</dbReference>
<evidence type="ECO:0000256" key="2">
    <source>
        <dbReference type="ARBA" id="ARBA00022679"/>
    </source>
</evidence>
<dbReference type="Gene3D" id="3.30.70.1170">
    <property type="entry name" value="Sun protein, domain 3"/>
    <property type="match status" value="1"/>
</dbReference>
<dbReference type="Pfam" id="PF01189">
    <property type="entry name" value="Methyltr_RsmB-F"/>
    <property type="match status" value="1"/>
</dbReference>
<protein>
    <recommendedName>
        <fullName evidence="6">SAM-dependent MTase RsmB/NOP-type domain-containing protein</fullName>
    </recommendedName>
</protein>
<gene>
    <name evidence="7" type="ORF">WMSIL1_LOCUS4246</name>
</gene>
<evidence type="ECO:0000256" key="5">
    <source>
        <dbReference type="PROSITE-ProRule" id="PRU01023"/>
    </source>
</evidence>
<feature type="binding site" evidence="5">
    <location>
        <position position="281"/>
    </location>
    <ligand>
        <name>S-adenosyl-L-methionine</name>
        <dbReference type="ChEBI" id="CHEBI:59789"/>
    </ligand>
</feature>
<sequence length="497" mass="55120">MANSDTFYQEAAQLLCITSSKSTSLKNAYFNQKPARSKAVYALVAKCLRAQPIILAALKEVGALIEDASHIKSPKSDPCIACLLSIVAFDVSCPRRSFGSRKHALKLLKQYGPAHNIASSLRRIIKCGVKSAGLNEIIIQKIPVYLRVIEPIDKVIETLSNAKSFSQISYDHETTSYKKFIKLVKDLKSGEFIRDYHLPYLLLLFPPGTDLHLSPIITSKMAVIQDKASCLPPLVLLDAIKLLQSQPITILDACAAPGNKTTLLLSCLKDSSQPGQVIALDRDKRRFDHLCRNLRGFHNSILSVNGEVKNPDAQFDIACDARLCDFLSIDPMTDEAFSDVTAIIVDPTCTGSGLRSKCPELMAEGEDQEEAGRVERLASLQAKILRHALSFPSVQVVVYSTCSIYQQENEGVIKDVINSGAANDFELLSVWKKKKKQVENGSPVSRFTPQTRWKSRGRIEGAEEESEMNRMMSRCLRSSTENDLTIGFFVACFKRKE</sequence>
<dbReference type="Gene3D" id="3.40.50.150">
    <property type="entry name" value="Vaccinia Virus protein VP39"/>
    <property type="match status" value="1"/>
</dbReference>
<dbReference type="AlphaFoldDB" id="A0A564Y9B2"/>
<keyword evidence="2 5" id="KW-0808">Transferase</keyword>
<reference evidence="7 8" key="1">
    <citation type="submission" date="2019-07" db="EMBL/GenBank/DDBJ databases">
        <authorList>
            <person name="Jastrzebski P J."/>
            <person name="Paukszto L."/>
            <person name="Jastrzebski P J."/>
        </authorList>
    </citation>
    <scope>NUCLEOTIDE SEQUENCE [LARGE SCALE GENOMIC DNA]</scope>
    <source>
        <strain evidence="7 8">WMS-il1</strain>
    </source>
</reference>
<dbReference type="PANTHER" id="PTHR22807">
    <property type="entry name" value="NOP2 YEAST -RELATED NOL1/NOP2/FMU SUN DOMAIN-CONTAINING"/>
    <property type="match status" value="1"/>
</dbReference>
<keyword evidence="1 5" id="KW-0489">Methyltransferase</keyword>
<dbReference type="PROSITE" id="PS51686">
    <property type="entry name" value="SAM_MT_RSMB_NOP"/>
    <property type="match status" value="1"/>
</dbReference>
<dbReference type="Proteomes" id="UP000321570">
    <property type="component" value="Unassembled WGS sequence"/>
</dbReference>
<feature type="domain" description="SAM-dependent MTase RsmB/NOP-type" evidence="6">
    <location>
        <begin position="156"/>
        <end position="496"/>
    </location>
</feature>
<keyword evidence="8" id="KW-1185">Reference proteome</keyword>
<feature type="binding site" evidence="5">
    <location>
        <position position="312"/>
    </location>
    <ligand>
        <name>S-adenosyl-L-methionine</name>
        <dbReference type="ChEBI" id="CHEBI:59789"/>
    </ligand>
</feature>
<dbReference type="InterPro" id="IPR001678">
    <property type="entry name" value="MeTrfase_RsmB-F_NOP2_dom"/>
</dbReference>
<dbReference type="SUPFAM" id="SSF53335">
    <property type="entry name" value="S-adenosyl-L-methionine-dependent methyltransferases"/>
    <property type="match status" value="1"/>
</dbReference>
<keyword evidence="3 5" id="KW-0949">S-adenosyl-L-methionine</keyword>
<dbReference type="GO" id="GO:0070475">
    <property type="term" value="P:rRNA base methylation"/>
    <property type="evidence" value="ECO:0007669"/>
    <property type="project" value="TreeGrafter"/>
</dbReference>
<evidence type="ECO:0000259" key="6">
    <source>
        <dbReference type="PROSITE" id="PS51686"/>
    </source>
</evidence>
<dbReference type="InterPro" id="IPR029063">
    <property type="entry name" value="SAM-dependent_MTases_sf"/>
</dbReference>
<evidence type="ECO:0000313" key="8">
    <source>
        <dbReference type="Proteomes" id="UP000321570"/>
    </source>
</evidence>
<dbReference type="GO" id="GO:0003723">
    <property type="term" value="F:RNA binding"/>
    <property type="evidence" value="ECO:0007669"/>
    <property type="project" value="UniProtKB-UniRule"/>
</dbReference>
<evidence type="ECO:0000256" key="1">
    <source>
        <dbReference type="ARBA" id="ARBA00022603"/>
    </source>
</evidence>